<name>A0AAW8PYU2_VIBPH</name>
<dbReference type="Proteomes" id="UP001253193">
    <property type="component" value="Unassembled WGS sequence"/>
</dbReference>
<reference evidence="1" key="1">
    <citation type="submission" date="2023-06" db="EMBL/GenBank/DDBJ databases">
        <title>Genomic Diversity of Vibrio spp. and Metagenomic Analysis of Pathogens in Florida Gulf Coastal Waters Following Hurricane Ian.</title>
        <authorList>
            <person name="Brumfield K.D."/>
        </authorList>
    </citation>
    <scope>NUCLEOTIDE SEQUENCE</scope>
    <source>
        <strain evidence="1">WBS2B-138</strain>
    </source>
</reference>
<comment type="caution">
    <text evidence="1">The sequence shown here is derived from an EMBL/GenBank/DDBJ whole genome shotgun (WGS) entry which is preliminary data.</text>
</comment>
<gene>
    <name evidence="1" type="ORF">QX249_10050</name>
</gene>
<evidence type="ECO:0000313" key="1">
    <source>
        <dbReference type="EMBL" id="MDS1821000.1"/>
    </source>
</evidence>
<protein>
    <submittedName>
        <fullName evidence="1">Uncharacterized protein</fullName>
    </submittedName>
</protein>
<dbReference type="RefSeq" id="WP_311019794.1">
    <property type="nucleotide sequence ID" value="NZ_JAUHGG010000003.1"/>
</dbReference>
<sequence>MKSSIEQFGMESMLSITDKPISMSYDEKMATLEKILLEVVGEKFCQPKEEEEDIDSLISEGLFYAPEDLVINKMIGEDHRCHANSAACWAENRDNCLIVTGYALFNDIWMQHTWVMVGDVENGNEPTLVETTVLADEYFGVVLTSEQCEEFFENNWH</sequence>
<organism evidence="1 2">
    <name type="scientific">Vibrio parahaemolyticus</name>
    <dbReference type="NCBI Taxonomy" id="670"/>
    <lineage>
        <taxon>Bacteria</taxon>
        <taxon>Pseudomonadati</taxon>
        <taxon>Pseudomonadota</taxon>
        <taxon>Gammaproteobacteria</taxon>
        <taxon>Vibrionales</taxon>
        <taxon>Vibrionaceae</taxon>
        <taxon>Vibrio</taxon>
    </lineage>
</organism>
<accession>A0AAW8PYU2</accession>
<evidence type="ECO:0000313" key="2">
    <source>
        <dbReference type="Proteomes" id="UP001253193"/>
    </source>
</evidence>
<proteinExistence type="predicted"/>
<dbReference type="EMBL" id="JAUHGG010000003">
    <property type="protein sequence ID" value="MDS1821000.1"/>
    <property type="molecule type" value="Genomic_DNA"/>
</dbReference>
<dbReference type="AlphaFoldDB" id="A0AAW8PYU2"/>